<dbReference type="PANTHER" id="PTHR12128">
    <property type="entry name" value="DIHYDRODIPICOLINATE SYNTHASE"/>
    <property type="match status" value="1"/>
</dbReference>
<dbReference type="SMART" id="SM01130">
    <property type="entry name" value="DHDPS"/>
    <property type="match status" value="1"/>
</dbReference>
<feature type="non-terminal residue" evidence="1">
    <location>
        <position position="285"/>
    </location>
</feature>
<dbReference type="PANTHER" id="PTHR12128:SF67">
    <property type="entry name" value="BLR3884 PROTEIN"/>
    <property type="match status" value="1"/>
</dbReference>
<dbReference type="EMBL" id="UINC01023621">
    <property type="protein sequence ID" value="SVA95646.1"/>
    <property type="molecule type" value="Genomic_DNA"/>
</dbReference>
<dbReference type="SUPFAM" id="SSF51569">
    <property type="entry name" value="Aldolase"/>
    <property type="match status" value="1"/>
</dbReference>
<dbReference type="Pfam" id="PF00701">
    <property type="entry name" value="DHDPS"/>
    <property type="match status" value="1"/>
</dbReference>
<organism evidence="1">
    <name type="scientific">marine metagenome</name>
    <dbReference type="NCBI Taxonomy" id="408172"/>
    <lineage>
        <taxon>unclassified sequences</taxon>
        <taxon>metagenomes</taxon>
        <taxon>ecological metagenomes</taxon>
    </lineage>
</organism>
<dbReference type="InterPro" id="IPR002220">
    <property type="entry name" value="DapA-like"/>
</dbReference>
<reference evidence="1" key="1">
    <citation type="submission" date="2018-05" db="EMBL/GenBank/DDBJ databases">
        <authorList>
            <person name="Lanie J.A."/>
            <person name="Ng W.-L."/>
            <person name="Kazmierczak K.M."/>
            <person name="Andrzejewski T.M."/>
            <person name="Davidsen T.M."/>
            <person name="Wayne K.J."/>
            <person name="Tettelin H."/>
            <person name="Glass J.I."/>
            <person name="Rusch D."/>
            <person name="Podicherti R."/>
            <person name="Tsui H.-C.T."/>
            <person name="Winkler M.E."/>
        </authorList>
    </citation>
    <scope>NUCLEOTIDE SEQUENCE</scope>
</reference>
<evidence type="ECO:0000313" key="1">
    <source>
        <dbReference type="EMBL" id="SVA95646.1"/>
    </source>
</evidence>
<dbReference type="PIRSF" id="PIRSF001365">
    <property type="entry name" value="DHDPS"/>
    <property type="match status" value="1"/>
</dbReference>
<protein>
    <recommendedName>
        <fullName evidence="2">Dihydrodipicolinate synthase family protein</fullName>
    </recommendedName>
</protein>
<dbReference type="PRINTS" id="PR00146">
    <property type="entry name" value="DHPICSNTHASE"/>
</dbReference>
<dbReference type="AlphaFoldDB" id="A0A382A280"/>
<evidence type="ECO:0008006" key="2">
    <source>
        <dbReference type="Google" id="ProtNLM"/>
    </source>
</evidence>
<proteinExistence type="predicted"/>
<dbReference type="InterPro" id="IPR013785">
    <property type="entry name" value="Aldolase_TIM"/>
</dbReference>
<gene>
    <name evidence="1" type="ORF">METZ01_LOCUS148500</name>
</gene>
<sequence length="285" mass="31189">MAQSTFRGVLVPALTPFKKNLEPDTDAFLAHCRWLLQQGAAGLAVFGTTSEGNSLVAEERMNLLEALISGNISPTRLMPGTGTCALPETVRLTKHAVSRGCAGVLMLPPFYYKAVNDDALFASYSEVIQRVGHSGLRIYLYHIPPVAQVPISLTLIGRLLKHYPDVVVGLKDSSGDWNHTKAVLREYPTLATFCGSEIFLLDTLRHGGSGSITATANVNTKNICAVFEHWKKPNIDQRQAQITAVRRIFEGYAPIPALKSIVAEFYESPEWKTTRPPLNALGAEE</sequence>
<accession>A0A382A280</accession>
<dbReference type="CDD" id="cd00408">
    <property type="entry name" value="DHDPS-like"/>
    <property type="match status" value="1"/>
</dbReference>
<dbReference type="Gene3D" id="3.20.20.70">
    <property type="entry name" value="Aldolase class I"/>
    <property type="match status" value="1"/>
</dbReference>
<name>A0A382A280_9ZZZZ</name>
<dbReference type="GO" id="GO:0008840">
    <property type="term" value="F:4-hydroxy-tetrahydrodipicolinate synthase activity"/>
    <property type="evidence" value="ECO:0007669"/>
    <property type="project" value="TreeGrafter"/>
</dbReference>